<keyword evidence="12 15" id="KW-1133">Transmembrane helix</keyword>
<dbReference type="NCBIfam" id="TIGR01511">
    <property type="entry name" value="ATPase-IB1_Cu"/>
    <property type="match status" value="1"/>
</dbReference>
<dbReference type="RefSeq" id="WP_068993055.1">
    <property type="nucleotide sequence ID" value="NZ_CP012418.1"/>
</dbReference>
<keyword evidence="3" id="KW-0813">Transport</keyword>
<dbReference type="Gene3D" id="3.40.1110.10">
    <property type="entry name" value="Calcium-transporting ATPase, cytoplasmic domain N"/>
    <property type="match status" value="1"/>
</dbReference>
<dbReference type="InterPro" id="IPR059000">
    <property type="entry name" value="ATPase_P-type_domA"/>
</dbReference>
<feature type="transmembrane region" description="Helical" evidence="15">
    <location>
        <begin position="250"/>
        <end position="272"/>
    </location>
</feature>
<dbReference type="PANTHER" id="PTHR43520">
    <property type="entry name" value="ATP7, ISOFORM B"/>
    <property type="match status" value="1"/>
</dbReference>
<dbReference type="GO" id="GO:0055070">
    <property type="term" value="P:copper ion homeostasis"/>
    <property type="evidence" value="ECO:0007669"/>
    <property type="project" value="TreeGrafter"/>
</dbReference>
<dbReference type="OrthoDB" id="9814270at2"/>
<dbReference type="Pfam" id="PF00122">
    <property type="entry name" value="E1-E2_ATPase"/>
    <property type="match status" value="1"/>
</dbReference>
<comment type="subcellular location">
    <subcellularLocation>
        <location evidence="1">Cell membrane</location>
        <topology evidence="1">Multi-pass membrane protein</topology>
    </subcellularLocation>
</comment>
<dbReference type="NCBIfam" id="TIGR01525">
    <property type="entry name" value="ATPase-IB_hvy"/>
    <property type="match status" value="1"/>
</dbReference>
<dbReference type="InterPro" id="IPR021993">
    <property type="entry name" value="ATPase-cat-bd"/>
</dbReference>
<dbReference type="SUPFAM" id="SSF81653">
    <property type="entry name" value="Calcium ATPase, transduction domain A"/>
    <property type="match status" value="1"/>
</dbReference>
<evidence type="ECO:0000256" key="12">
    <source>
        <dbReference type="ARBA" id="ARBA00022989"/>
    </source>
</evidence>
<keyword evidence="9 15" id="KW-0067">ATP-binding</keyword>
<dbReference type="InterPro" id="IPR006121">
    <property type="entry name" value="HMA_dom"/>
</dbReference>
<keyword evidence="6 15" id="KW-0812">Transmembrane</keyword>
<evidence type="ECO:0000256" key="7">
    <source>
        <dbReference type="ARBA" id="ARBA00022723"/>
    </source>
</evidence>
<keyword evidence="7 15" id="KW-0479">Metal-binding</keyword>
<dbReference type="InterPro" id="IPR023214">
    <property type="entry name" value="HAD_sf"/>
</dbReference>
<dbReference type="InterPro" id="IPR027256">
    <property type="entry name" value="P-typ_ATPase_IB"/>
</dbReference>
<dbReference type="PROSITE" id="PS01047">
    <property type="entry name" value="HMA_1"/>
    <property type="match status" value="1"/>
</dbReference>
<dbReference type="EMBL" id="CP012418">
    <property type="protein sequence ID" value="AOE50598.1"/>
    <property type="molecule type" value="Genomic_DNA"/>
</dbReference>
<dbReference type="GO" id="GO:0005886">
    <property type="term" value="C:plasma membrane"/>
    <property type="evidence" value="ECO:0007669"/>
    <property type="project" value="UniProtKB-SubCell"/>
</dbReference>
<dbReference type="Gene3D" id="2.70.150.10">
    <property type="entry name" value="Calcium-transporting ATPase, cytoplasmic transduction domain A"/>
    <property type="match status" value="1"/>
</dbReference>
<feature type="transmembrane region" description="Helical" evidence="15">
    <location>
        <begin position="185"/>
        <end position="204"/>
    </location>
</feature>
<dbReference type="InterPro" id="IPR017969">
    <property type="entry name" value="Heavy-metal-associated_CS"/>
</dbReference>
<sequence length="804" mass="89079">MDQQYSGNDCYHCGLPIPANTKKSLEVLGKERLFCCEGCYAVADMIVTSKLDDYYKFRTETADKPEHVTHLESELAAYDQQQVQEDYLLDSSSETEKSVLLYSEQVRCSACAWLIERKINKLNGVNSVQVNVTSQVIHLKWRPEDVALSTILKQLHHLGYTATPYKPEDTLNQQKITQKSWLKRLGMAGLGMMQVMMFAVALYLGAFSGMAEEYEWLIRAVSFLIATPVLFYAGYPFYSSGVASLRNKQLNMDVPITLALFIAYGASIWALFTSGGEVYFDSVTMFVFFLLIGRYIEFRVRQQISERIYKGSAQKLNHAEKYDALTGETEAIAIKAIEDGDMLLVRAGKSVAVDGELVSEQAELNVSMLNGEFLPAKVDHGQTVLAGSINTHQPFVMRARVNEQGNYWQKLLRLQEAALLDKPKIGLLADKIARYFVAGILLIATGVAFYWVNAGSEDALWITLSVLVVSCPCALSLATPIAMTCGTLAYNQRNILVKGQSFLQASSEITDIVFDKTGTLTRGQLSVDSVEVFGSLTEQKALQIIAALEAQSEHPIGLAFKTYETPQCLATNVHFIPFKGVTGDVEQTRYTFGNADCIREVDSDFQQQASDLDALWLMQEKIVVAKILLKDTLRAEAKEISSRLKEQGFKLHLLSGDPSSQVEVVSQQLNLDCWKNNAQPEDKLSYVKLLQENGSKVLMVGDGINDAPVMSIADASMAMADAADMTRVSADCYLLSDNLSDIDFALNKSKQTQSVIKQNLLWALVYNVTMIPVAAMGFIPPYLAALGMSFSSVVVVINSLRLKK</sequence>
<evidence type="ECO:0000256" key="11">
    <source>
        <dbReference type="ARBA" id="ARBA00022967"/>
    </source>
</evidence>
<keyword evidence="10" id="KW-0460">Magnesium</keyword>
<dbReference type="SUPFAM" id="SSF56784">
    <property type="entry name" value="HAD-like"/>
    <property type="match status" value="1"/>
</dbReference>
<evidence type="ECO:0000256" key="2">
    <source>
        <dbReference type="ARBA" id="ARBA00006024"/>
    </source>
</evidence>
<evidence type="ECO:0000256" key="9">
    <source>
        <dbReference type="ARBA" id="ARBA00022840"/>
    </source>
</evidence>
<feature type="transmembrane region" description="Helical" evidence="15">
    <location>
        <begin position="785"/>
        <end position="802"/>
    </location>
</feature>
<feature type="transmembrane region" description="Helical" evidence="15">
    <location>
        <begin position="278"/>
        <end position="296"/>
    </location>
</feature>
<dbReference type="GO" id="GO:0016887">
    <property type="term" value="F:ATP hydrolysis activity"/>
    <property type="evidence" value="ECO:0007669"/>
    <property type="project" value="InterPro"/>
</dbReference>
<dbReference type="InterPro" id="IPR036163">
    <property type="entry name" value="HMA_dom_sf"/>
</dbReference>
<dbReference type="CDD" id="cd02079">
    <property type="entry name" value="P-type_ATPase_HM"/>
    <property type="match status" value="1"/>
</dbReference>
<keyword evidence="13" id="KW-0406">Ion transport</keyword>
<feature type="transmembrane region" description="Helical" evidence="15">
    <location>
        <begin position="216"/>
        <end position="238"/>
    </location>
</feature>
<dbReference type="Gene3D" id="3.40.50.1000">
    <property type="entry name" value="HAD superfamily/HAD-like"/>
    <property type="match status" value="1"/>
</dbReference>
<dbReference type="NCBIfam" id="TIGR01512">
    <property type="entry name" value="ATPase-IB2_Cd"/>
    <property type="match status" value="1"/>
</dbReference>
<dbReference type="GO" id="GO:0005524">
    <property type="term" value="F:ATP binding"/>
    <property type="evidence" value="ECO:0007669"/>
    <property type="project" value="UniProtKB-UniRule"/>
</dbReference>
<dbReference type="Proteomes" id="UP000094147">
    <property type="component" value="Chromosome"/>
</dbReference>
<keyword evidence="14 15" id="KW-0472">Membrane</keyword>
<evidence type="ECO:0000256" key="15">
    <source>
        <dbReference type="RuleBase" id="RU362081"/>
    </source>
</evidence>
<dbReference type="PROSITE" id="PS00154">
    <property type="entry name" value="ATPASE_E1_E2"/>
    <property type="match status" value="1"/>
</dbReference>
<evidence type="ECO:0000256" key="14">
    <source>
        <dbReference type="ARBA" id="ARBA00023136"/>
    </source>
</evidence>
<feature type="transmembrane region" description="Helical" evidence="15">
    <location>
        <begin position="760"/>
        <end position="779"/>
    </location>
</feature>
<keyword evidence="11" id="KW-1278">Translocase</keyword>
<evidence type="ECO:0000256" key="3">
    <source>
        <dbReference type="ARBA" id="ARBA00022448"/>
    </source>
</evidence>
<dbReference type="SUPFAM" id="SSF55008">
    <property type="entry name" value="HMA, heavy metal-associated domain"/>
    <property type="match status" value="1"/>
</dbReference>
<dbReference type="PANTHER" id="PTHR43520:SF5">
    <property type="entry name" value="CATION-TRANSPORTING P-TYPE ATPASE-RELATED"/>
    <property type="match status" value="1"/>
</dbReference>
<evidence type="ECO:0000313" key="17">
    <source>
        <dbReference type="EMBL" id="AOE50598.1"/>
    </source>
</evidence>
<dbReference type="InterPro" id="IPR036412">
    <property type="entry name" value="HAD-like_sf"/>
</dbReference>
<evidence type="ECO:0000256" key="6">
    <source>
        <dbReference type="ARBA" id="ARBA00022692"/>
    </source>
</evidence>
<dbReference type="Pfam" id="PF12156">
    <property type="entry name" value="ATPase-cat_bd"/>
    <property type="match status" value="1"/>
</dbReference>
<dbReference type="PRINTS" id="PR00943">
    <property type="entry name" value="CUATPASE"/>
</dbReference>
<dbReference type="Gene3D" id="3.30.70.100">
    <property type="match status" value="1"/>
</dbReference>
<feature type="transmembrane region" description="Helical" evidence="15">
    <location>
        <begin position="432"/>
        <end position="453"/>
    </location>
</feature>
<dbReference type="AlphaFoldDB" id="A0A1B3BCW7"/>
<evidence type="ECO:0000256" key="13">
    <source>
        <dbReference type="ARBA" id="ARBA00023065"/>
    </source>
</evidence>
<dbReference type="Pfam" id="PF00403">
    <property type="entry name" value="HMA"/>
    <property type="match status" value="1"/>
</dbReference>
<dbReference type="KEGG" id="ksd:KS2013_1889"/>
<dbReference type="PATRIC" id="fig|1144748.3.peg.1908"/>
<dbReference type="InterPro" id="IPR023299">
    <property type="entry name" value="ATPase_P-typ_cyto_dom_N"/>
</dbReference>
<keyword evidence="5" id="KW-0597">Phosphoprotein</keyword>
<dbReference type="SUPFAM" id="SSF81665">
    <property type="entry name" value="Calcium ATPase, transmembrane domain M"/>
    <property type="match status" value="1"/>
</dbReference>
<protein>
    <submittedName>
        <fullName evidence="17">Heavy metal translocating P-type ATPase</fullName>
    </submittedName>
</protein>
<dbReference type="InterPro" id="IPR001757">
    <property type="entry name" value="P_typ_ATPase"/>
</dbReference>
<evidence type="ECO:0000256" key="1">
    <source>
        <dbReference type="ARBA" id="ARBA00004651"/>
    </source>
</evidence>
<gene>
    <name evidence="17" type="ORF">KS2013_1889</name>
</gene>
<dbReference type="Pfam" id="PF00702">
    <property type="entry name" value="Hydrolase"/>
    <property type="match status" value="1"/>
</dbReference>
<evidence type="ECO:0000256" key="4">
    <source>
        <dbReference type="ARBA" id="ARBA00022475"/>
    </source>
</evidence>
<dbReference type="STRING" id="1144748.KS2013_1889"/>
<evidence type="ECO:0000256" key="10">
    <source>
        <dbReference type="ARBA" id="ARBA00022842"/>
    </source>
</evidence>
<evidence type="ECO:0000259" key="16">
    <source>
        <dbReference type="PROSITE" id="PS50846"/>
    </source>
</evidence>
<evidence type="ECO:0000256" key="5">
    <source>
        <dbReference type="ARBA" id="ARBA00022553"/>
    </source>
</evidence>
<dbReference type="PROSITE" id="PS50846">
    <property type="entry name" value="HMA_2"/>
    <property type="match status" value="1"/>
</dbReference>
<feature type="domain" description="HMA" evidence="16">
    <location>
        <begin position="97"/>
        <end position="163"/>
    </location>
</feature>
<dbReference type="PRINTS" id="PR00119">
    <property type="entry name" value="CATATPASE"/>
</dbReference>
<feature type="transmembrane region" description="Helical" evidence="15">
    <location>
        <begin position="459"/>
        <end position="490"/>
    </location>
</feature>
<dbReference type="InterPro" id="IPR023298">
    <property type="entry name" value="ATPase_P-typ_TM_dom_sf"/>
</dbReference>
<dbReference type="NCBIfam" id="TIGR01494">
    <property type="entry name" value="ATPase_P-type"/>
    <property type="match status" value="1"/>
</dbReference>
<proteinExistence type="inferred from homology"/>
<dbReference type="InterPro" id="IPR008250">
    <property type="entry name" value="ATPase_P-typ_transduc_dom_A_sf"/>
</dbReference>
<keyword evidence="18" id="KW-1185">Reference proteome</keyword>
<accession>A0A1B3BCW7</accession>
<dbReference type="CDD" id="cd00371">
    <property type="entry name" value="HMA"/>
    <property type="match status" value="1"/>
</dbReference>
<name>A0A1B3BCW7_9GAMM</name>
<dbReference type="GO" id="GO:0043682">
    <property type="term" value="F:P-type divalent copper transporter activity"/>
    <property type="evidence" value="ECO:0007669"/>
    <property type="project" value="TreeGrafter"/>
</dbReference>
<evidence type="ECO:0000256" key="8">
    <source>
        <dbReference type="ARBA" id="ARBA00022741"/>
    </source>
</evidence>
<organism evidence="17 18">
    <name type="scientific">Kangiella sediminilitoris</name>
    <dbReference type="NCBI Taxonomy" id="1144748"/>
    <lineage>
        <taxon>Bacteria</taxon>
        <taxon>Pseudomonadati</taxon>
        <taxon>Pseudomonadota</taxon>
        <taxon>Gammaproteobacteria</taxon>
        <taxon>Kangiellales</taxon>
        <taxon>Kangiellaceae</taxon>
        <taxon>Kangiella</taxon>
    </lineage>
</organism>
<reference evidence="18" key="1">
    <citation type="submission" date="2015-08" db="EMBL/GenBank/DDBJ databases">
        <authorList>
            <person name="Kim K.M."/>
        </authorList>
    </citation>
    <scope>NUCLEOTIDE SEQUENCE [LARGE SCALE GENOMIC DNA]</scope>
    <source>
        <strain evidence="18">KCTC 23892</strain>
    </source>
</reference>
<dbReference type="GO" id="GO:0005507">
    <property type="term" value="F:copper ion binding"/>
    <property type="evidence" value="ECO:0007669"/>
    <property type="project" value="TreeGrafter"/>
</dbReference>
<keyword evidence="8 15" id="KW-0547">Nucleotide-binding</keyword>
<comment type="similarity">
    <text evidence="2 15">Belongs to the cation transport ATPase (P-type) (TC 3.A.3) family. Type IB subfamily.</text>
</comment>
<dbReference type="InterPro" id="IPR018303">
    <property type="entry name" value="ATPase_P-typ_P_site"/>
</dbReference>
<keyword evidence="4 15" id="KW-1003">Cell membrane</keyword>
<evidence type="ECO:0000313" key="18">
    <source>
        <dbReference type="Proteomes" id="UP000094147"/>
    </source>
</evidence>
<dbReference type="SUPFAM" id="SSF81660">
    <property type="entry name" value="Metal cation-transporting ATPase, ATP-binding domain N"/>
    <property type="match status" value="1"/>
</dbReference>